<evidence type="ECO:0000313" key="2">
    <source>
        <dbReference type="EMBL" id="PLT99614.1"/>
    </source>
</evidence>
<comment type="caution">
    <text evidence="2">The sequence shown here is derived from an EMBL/GenBank/DDBJ whole genome shotgun (WGS) entry which is preliminary data.</text>
</comment>
<evidence type="ECO:0000313" key="3">
    <source>
        <dbReference type="Proteomes" id="UP001190825"/>
    </source>
</evidence>
<reference evidence="2 3" key="1">
    <citation type="journal article" date="2018" name="FEMS Microbiol. Ecol.">
        <title>Co-invading symbiotic mutualists of Medicago polymorpha retain high ancestral diversity and contain diverse accessory genomes.</title>
        <authorList>
            <person name="Porter S.S."/>
            <person name="Faber-Hammond J.J."/>
            <person name="Friesen M.L."/>
        </authorList>
    </citation>
    <scope>NUCLEOTIDE SEQUENCE [LARGE SCALE GENOMIC DNA]</scope>
    <source>
        <strain evidence="2 3">Str16</strain>
    </source>
</reference>
<evidence type="ECO:0000256" key="1">
    <source>
        <dbReference type="SAM" id="Phobius"/>
    </source>
</evidence>
<dbReference type="EMBL" id="NBUC01000110">
    <property type="protein sequence ID" value="PLT99614.1"/>
    <property type="molecule type" value="Genomic_DNA"/>
</dbReference>
<dbReference type="RefSeq" id="WP_018012671.1">
    <property type="nucleotide sequence ID" value="NZ_CP140913.1"/>
</dbReference>
<organism evidence="2 3">
    <name type="scientific">Sinorhizobium medicae</name>
    <dbReference type="NCBI Taxonomy" id="110321"/>
    <lineage>
        <taxon>Bacteria</taxon>
        <taxon>Pseudomonadati</taxon>
        <taxon>Pseudomonadota</taxon>
        <taxon>Alphaproteobacteria</taxon>
        <taxon>Hyphomicrobiales</taxon>
        <taxon>Rhizobiaceae</taxon>
        <taxon>Sinorhizobium/Ensifer group</taxon>
        <taxon>Sinorhizobium</taxon>
    </lineage>
</organism>
<feature type="transmembrane region" description="Helical" evidence="1">
    <location>
        <begin position="12"/>
        <end position="34"/>
    </location>
</feature>
<dbReference type="Gene3D" id="1.20.5.340">
    <property type="match status" value="1"/>
</dbReference>
<keyword evidence="1" id="KW-1133">Transmembrane helix</keyword>
<protein>
    <submittedName>
        <fullName evidence="2">Uncharacterized protein</fullName>
    </submittedName>
</protein>
<sequence length="146" mass="16192">MTFEVDTRTININTVVSVAGFLATFVFIGIAWGASQAALSDLEEWRIQHEGVHRDLSGTIRSHDAVVDQQISTLRANLAKLDQIEYRITANEKGIEALDTRIGRVTESYSNQFSDFRNQLSSISTQIALTNQTLQRIEAATPAAPR</sequence>
<gene>
    <name evidence="2" type="ORF">BMJ33_22100</name>
</gene>
<dbReference type="Proteomes" id="UP001190825">
    <property type="component" value="Unassembled WGS sequence"/>
</dbReference>
<keyword evidence="1" id="KW-0812">Transmembrane</keyword>
<proteinExistence type="predicted"/>
<accession>A0ABX4TJ78</accession>
<keyword evidence="3" id="KW-1185">Reference proteome</keyword>
<name>A0ABX4TJ78_9HYPH</name>
<keyword evidence="1" id="KW-0472">Membrane</keyword>